<gene>
    <name evidence="2" type="ORF">M0R45_015020</name>
</gene>
<comment type="caution">
    <text evidence="2">The sequence shown here is derived from an EMBL/GenBank/DDBJ whole genome shotgun (WGS) entry which is preliminary data.</text>
</comment>
<dbReference type="SUPFAM" id="SSF56219">
    <property type="entry name" value="DNase I-like"/>
    <property type="match status" value="1"/>
</dbReference>
<organism evidence="2 3">
    <name type="scientific">Rubus argutus</name>
    <name type="common">Southern blackberry</name>
    <dbReference type="NCBI Taxonomy" id="59490"/>
    <lineage>
        <taxon>Eukaryota</taxon>
        <taxon>Viridiplantae</taxon>
        <taxon>Streptophyta</taxon>
        <taxon>Embryophyta</taxon>
        <taxon>Tracheophyta</taxon>
        <taxon>Spermatophyta</taxon>
        <taxon>Magnoliopsida</taxon>
        <taxon>eudicotyledons</taxon>
        <taxon>Gunneridae</taxon>
        <taxon>Pentapetalae</taxon>
        <taxon>rosids</taxon>
        <taxon>fabids</taxon>
        <taxon>Rosales</taxon>
        <taxon>Rosaceae</taxon>
        <taxon>Rosoideae</taxon>
        <taxon>Rosoideae incertae sedis</taxon>
        <taxon>Rubus</taxon>
    </lineage>
</organism>
<evidence type="ECO:0000313" key="3">
    <source>
        <dbReference type="Proteomes" id="UP001457282"/>
    </source>
</evidence>
<keyword evidence="3" id="KW-1185">Reference proteome</keyword>
<evidence type="ECO:0000259" key="1">
    <source>
        <dbReference type="Pfam" id="PF03372"/>
    </source>
</evidence>
<dbReference type="EMBL" id="JBEDUW010000003">
    <property type="protein sequence ID" value="KAK9938270.1"/>
    <property type="molecule type" value="Genomic_DNA"/>
</dbReference>
<dbReference type="AlphaFoldDB" id="A0AAW1XNE7"/>
<evidence type="ECO:0000313" key="2">
    <source>
        <dbReference type="EMBL" id="KAK9938270.1"/>
    </source>
</evidence>
<accession>A0AAW1XNE7</accession>
<reference evidence="2 3" key="1">
    <citation type="journal article" date="2023" name="G3 (Bethesda)">
        <title>A chromosome-length genome assembly and annotation of blackberry (Rubus argutus, cv. 'Hillquist').</title>
        <authorList>
            <person name="Bruna T."/>
            <person name="Aryal R."/>
            <person name="Dudchenko O."/>
            <person name="Sargent D.J."/>
            <person name="Mead D."/>
            <person name="Buti M."/>
            <person name="Cavallini A."/>
            <person name="Hytonen T."/>
            <person name="Andres J."/>
            <person name="Pham M."/>
            <person name="Weisz D."/>
            <person name="Mascagni F."/>
            <person name="Usai G."/>
            <person name="Natali L."/>
            <person name="Bassil N."/>
            <person name="Fernandez G.E."/>
            <person name="Lomsadze A."/>
            <person name="Armour M."/>
            <person name="Olukolu B."/>
            <person name="Poorten T."/>
            <person name="Britton C."/>
            <person name="Davik J."/>
            <person name="Ashrafi H."/>
            <person name="Aiden E.L."/>
            <person name="Borodovsky M."/>
            <person name="Worthington M."/>
        </authorList>
    </citation>
    <scope>NUCLEOTIDE SEQUENCE [LARGE SCALE GENOMIC DNA]</scope>
    <source>
        <strain evidence="2">PI 553951</strain>
    </source>
</reference>
<protein>
    <recommendedName>
        <fullName evidence="1">Endonuclease/exonuclease/phosphatase domain-containing protein</fullName>
    </recommendedName>
</protein>
<dbReference type="Pfam" id="PF03372">
    <property type="entry name" value="Exo_endo_phos"/>
    <property type="match status" value="1"/>
</dbReference>
<dbReference type="InterPro" id="IPR005135">
    <property type="entry name" value="Endo/exonuclease/phosphatase"/>
</dbReference>
<sequence length="128" mass="14535">MEIGGGPGDPRWRLTGFYGHPRTNERDMSWQLIDDLCDLDSLPWVMIGDFNEILNNGEKIDGPQRSERQMRGFRDALGYSDLVDLGFHGIKTTWSNAITQLRLDRAVATPSWSDIFGFSKVTHLPHSD</sequence>
<dbReference type="Proteomes" id="UP001457282">
    <property type="component" value="Unassembled WGS sequence"/>
</dbReference>
<proteinExistence type="predicted"/>
<dbReference type="Gene3D" id="3.60.10.10">
    <property type="entry name" value="Endonuclease/exonuclease/phosphatase"/>
    <property type="match status" value="1"/>
</dbReference>
<dbReference type="GO" id="GO:0003824">
    <property type="term" value="F:catalytic activity"/>
    <property type="evidence" value="ECO:0007669"/>
    <property type="project" value="InterPro"/>
</dbReference>
<dbReference type="PANTHER" id="PTHR33710">
    <property type="entry name" value="BNAC02G09200D PROTEIN"/>
    <property type="match status" value="1"/>
</dbReference>
<feature type="domain" description="Endonuclease/exonuclease/phosphatase" evidence="1">
    <location>
        <begin position="13"/>
        <end position="114"/>
    </location>
</feature>
<dbReference type="PANTHER" id="PTHR33710:SF71">
    <property type="entry name" value="ENDONUCLEASE_EXONUCLEASE_PHOSPHATASE DOMAIN-CONTAINING PROTEIN"/>
    <property type="match status" value="1"/>
</dbReference>
<dbReference type="InterPro" id="IPR036691">
    <property type="entry name" value="Endo/exonu/phosph_ase_sf"/>
</dbReference>
<name>A0AAW1XNE7_RUBAR</name>